<dbReference type="Proteomes" id="UP001529510">
    <property type="component" value="Unassembled WGS sequence"/>
</dbReference>
<gene>
    <name evidence="2" type="ORF">M9458_003309</name>
</gene>
<feature type="non-terminal residue" evidence="2">
    <location>
        <position position="101"/>
    </location>
</feature>
<sequence length="101" mass="10489">DVLAHSLLKYAFPPVQDQGGREAGSVGCASLAHPNLVCRPHGPHGSPSLEDSPEEGPSFSGDEHNLAPASRSLEPPRVASGRDSVDLTGLPQAVINTVQCQ</sequence>
<accession>A0ABD0RNM0</accession>
<evidence type="ECO:0000313" key="3">
    <source>
        <dbReference type="Proteomes" id="UP001529510"/>
    </source>
</evidence>
<feature type="region of interest" description="Disordered" evidence="1">
    <location>
        <begin position="34"/>
        <end position="90"/>
    </location>
</feature>
<comment type="caution">
    <text evidence="2">The sequence shown here is derived from an EMBL/GenBank/DDBJ whole genome shotgun (WGS) entry which is preliminary data.</text>
</comment>
<feature type="non-terminal residue" evidence="2">
    <location>
        <position position="1"/>
    </location>
</feature>
<protein>
    <submittedName>
        <fullName evidence="2">Uncharacterized protein</fullName>
    </submittedName>
</protein>
<organism evidence="2 3">
    <name type="scientific">Cirrhinus mrigala</name>
    <name type="common">Mrigala</name>
    <dbReference type="NCBI Taxonomy" id="683832"/>
    <lineage>
        <taxon>Eukaryota</taxon>
        <taxon>Metazoa</taxon>
        <taxon>Chordata</taxon>
        <taxon>Craniata</taxon>
        <taxon>Vertebrata</taxon>
        <taxon>Euteleostomi</taxon>
        <taxon>Actinopterygii</taxon>
        <taxon>Neopterygii</taxon>
        <taxon>Teleostei</taxon>
        <taxon>Ostariophysi</taxon>
        <taxon>Cypriniformes</taxon>
        <taxon>Cyprinidae</taxon>
        <taxon>Labeoninae</taxon>
        <taxon>Labeonini</taxon>
        <taxon>Cirrhinus</taxon>
    </lineage>
</organism>
<keyword evidence="3" id="KW-1185">Reference proteome</keyword>
<name>A0ABD0RNM0_CIRMR</name>
<evidence type="ECO:0000313" key="2">
    <source>
        <dbReference type="EMBL" id="KAL0200122.1"/>
    </source>
</evidence>
<proteinExistence type="predicted"/>
<reference evidence="2 3" key="1">
    <citation type="submission" date="2024-05" db="EMBL/GenBank/DDBJ databases">
        <title>Genome sequencing and assembly of Indian major carp, Cirrhinus mrigala (Hamilton, 1822).</title>
        <authorList>
            <person name="Mohindra V."/>
            <person name="Chowdhury L.M."/>
            <person name="Lal K."/>
            <person name="Jena J.K."/>
        </authorList>
    </citation>
    <scope>NUCLEOTIDE SEQUENCE [LARGE SCALE GENOMIC DNA]</scope>
    <source>
        <strain evidence="2">CM1030</strain>
        <tissue evidence="2">Blood</tissue>
    </source>
</reference>
<evidence type="ECO:0000256" key="1">
    <source>
        <dbReference type="SAM" id="MobiDB-lite"/>
    </source>
</evidence>
<dbReference type="EMBL" id="JAMKFB020000002">
    <property type="protein sequence ID" value="KAL0200122.1"/>
    <property type="molecule type" value="Genomic_DNA"/>
</dbReference>
<dbReference type="AlphaFoldDB" id="A0ABD0RNM0"/>